<comment type="caution">
    <text evidence="8">The sequence shown here is derived from an EMBL/GenBank/DDBJ whole genome shotgun (WGS) entry which is preliminary data.</text>
</comment>
<feature type="transmembrane region" description="Helical" evidence="7">
    <location>
        <begin position="231"/>
        <end position="255"/>
    </location>
</feature>
<dbReference type="InterPro" id="IPR010290">
    <property type="entry name" value="TM_effector"/>
</dbReference>
<feature type="transmembrane region" description="Helical" evidence="7">
    <location>
        <begin position="86"/>
        <end position="110"/>
    </location>
</feature>
<dbReference type="PANTHER" id="PTHR23513:SF6">
    <property type="entry name" value="MAJOR FACILITATOR SUPERFAMILY ASSOCIATED DOMAIN-CONTAINING PROTEIN"/>
    <property type="match status" value="1"/>
</dbReference>
<evidence type="ECO:0000256" key="1">
    <source>
        <dbReference type="ARBA" id="ARBA00004651"/>
    </source>
</evidence>
<dbReference type="STRING" id="318464.IO99_07650"/>
<keyword evidence="5 7" id="KW-1133">Transmembrane helix</keyword>
<comment type="subcellular location">
    <subcellularLocation>
        <location evidence="1">Cell membrane</location>
        <topology evidence="1">Multi-pass membrane protein</topology>
    </subcellularLocation>
</comment>
<feature type="transmembrane region" description="Helical" evidence="7">
    <location>
        <begin position="298"/>
        <end position="319"/>
    </location>
</feature>
<keyword evidence="3" id="KW-1003">Cell membrane</keyword>
<evidence type="ECO:0000256" key="3">
    <source>
        <dbReference type="ARBA" id="ARBA00022475"/>
    </source>
</evidence>
<dbReference type="SUPFAM" id="SSF103473">
    <property type="entry name" value="MFS general substrate transporter"/>
    <property type="match status" value="1"/>
</dbReference>
<feature type="transmembrane region" description="Helical" evidence="7">
    <location>
        <begin position="325"/>
        <end position="347"/>
    </location>
</feature>
<dbReference type="PANTHER" id="PTHR23513">
    <property type="entry name" value="INTEGRAL MEMBRANE EFFLUX PROTEIN-RELATED"/>
    <property type="match status" value="1"/>
</dbReference>
<feature type="transmembrane region" description="Helical" evidence="7">
    <location>
        <begin position="359"/>
        <end position="381"/>
    </location>
</feature>
<sequence>MDLAVEKKKIGYKDILMDKNFCLFIIGNLISRFGDSIDTIAYGWMVYEITGSTALMALIFGVNAIPTILFQPIAGVFVDYKKKKNVVVLCNLGRATVVTITALMFIFGILKPYHLFIFTFINSTFESFEGPAAIAAYPLIIEKEKFAYARALQSTLSRIVELVGLAVAAGIIAVIGIGGGMIVNAVSFFLCGIFMAMVRYKEEILKKQQLNMKGYFVDLKDGFIYLKTSKILMSITIFAALINLFMIPFNTLGVAYVNEELLKGPEVVAMISFSLTTGMLIGGAIYPKIAEKFKGINLFIISGVILGTAYLSLAFVPMIGVDLVLYGTIILLAFLFGASASIFMMIVNITFMQKTEQQYLGRAAGILNSLCMAATPVGSLVVGSLCVFLSTAQLFLIFGIGMVVLFLCQRYNKSMQEI</sequence>
<dbReference type="Gene3D" id="1.20.1250.20">
    <property type="entry name" value="MFS general substrate transporter like domains"/>
    <property type="match status" value="1"/>
</dbReference>
<evidence type="ECO:0000313" key="8">
    <source>
        <dbReference type="EMBL" id="KEZ87101.1"/>
    </source>
</evidence>
<dbReference type="GO" id="GO:0005886">
    <property type="term" value="C:plasma membrane"/>
    <property type="evidence" value="ECO:0007669"/>
    <property type="project" value="UniProtKB-SubCell"/>
</dbReference>
<keyword evidence="2" id="KW-0813">Transport</keyword>
<dbReference type="eggNOG" id="COG2814">
    <property type="taxonomic scope" value="Bacteria"/>
</dbReference>
<evidence type="ECO:0008006" key="10">
    <source>
        <dbReference type="Google" id="ProtNLM"/>
    </source>
</evidence>
<dbReference type="EMBL" id="JPMD01000015">
    <property type="protein sequence ID" value="KEZ87101.1"/>
    <property type="molecule type" value="Genomic_DNA"/>
</dbReference>
<proteinExistence type="predicted"/>
<keyword evidence="6 7" id="KW-0472">Membrane</keyword>
<evidence type="ECO:0000256" key="5">
    <source>
        <dbReference type="ARBA" id="ARBA00022989"/>
    </source>
</evidence>
<dbReference type="CDD" id="cd06173">
    <property type="entry name" value="MFS_MefA_like"/>
    <property type="match status" value="1"/>
</dbReference>
<feature type="transmembrane region" description="Helical" evidence="7">
    <location>
        <begin position="387"/>
        <end position="408"/>
    </location>
</feature>
<gene>
    <name evidence="8" type="ORF">IO99_07650</name>
</gene>
<reference evidence="8 9" key="1">
    <citation type="submission" date="2014-07" db="EMBL/GenBank/DDBJ databases">
        <title>Draft genome of Clostridium sulfidigenes 113A isolated from sediments associated with methane hydrate from Krishna Godavari basin.</title>
        <authorList>
            <person name="Honkalas V.S."/>
            <person name="Dabir A.P."/>
            <person name="Arora P."/>
            <person name="Dhakephalkar P.K."/>
        </authorList>
    </citation>
    <scope>NUCLEOTIDE SEQUENCE [LARGE SCALE GENOMIC DNA]</scope>
    <source>
        <strain evidence="8 9">113A</strain>
    </source>
</reference>
<dbReference type="RefSeq" id="WP_035131865.1">
    <property type="nucleotide sequence ID" value="NZ_JPMD01000015.1"/>
</dbReference>
<dbReference type="AlphaFoldDB" id="A0A084JDR7"/>
<evidence type="ECO:0000256" key="2">
    <source>
        <dbReference type="ARBA" id="ARBA00022448"/>
    </source>
</evidence>
<evidence type="ECO:0000313" key="9">
    <source>
        <dbReference type="Proteomes" id="UP000028542"/>
    </source>
</evidence>
<accession>A0A084JDR7</accession>
<feature type="transmembrane region" description="Helical" evidence="7">
    <location>
        <begin position="21"/>
        <end position="47"/>
    </location>
</feature>
<evidence type="ECO:0000256" key="7">
    <source>
        <dbReference type="SAM" id="Phobius"/>
    </source>
</evidence>
<protein>
    <recommendedName>
        <fullName evidence="10">MFS transporter</fullName>
    </recommendedName>
</protein>
<feature type="transmembrane region" description="Helical" evidence="7">
    <location>
        <begin position="53"/>
        <end position="74"/>
    </location>
</feature>
<evidence type="ECO:0000256" key="4">
    <source>
        <dbReference type="ARBA" id="ARBA00022692"/>
    </source>
</evidence>
<evidence type="ECO:0000256" key="6">
    <source>
        <dbReference type="ARBA" id="ARBA00023136"/>
    </source>
</evidence>
<keyword evidence="9" id="KW-1185">Reference proteome</keyword>
<dbReference type="InterPro" id="IPR036259">
    <property type="entry name" value="MFS_trans_sf"/>
</dbReference>
<feature type="transmembrane region" description="Helical" evidence="7">
    <location>
        <begin position="267"/>
        <end position="286"/>
    </location>
</feature>
<dbReference type="Proteomes" id="UP000028542">
    <property type="component" value="Unassembled WGS sequence"/>
</dbReference>
<keyword evidence="4 7" id="KW-0812">Transmembrane</keyword>
<dbReference type="Pfam" id="PF05977">
    <property type="entry name" value="MFS_3"/>
    <property type="match status" value="1"/>
</dbReference>
<name>A0A084JDR7_9CLOT</name>
<organism evidence="8 9">
    <name type="scientific">Clostridium sulfidigenes</name>
    <dbReference type="NCBI Taxonomy" id="318464"/>
    <lineage>
        <taxon>Bacteria</taxon>
        <taxon>Bacillati</taxon>
        <taxon>Bacillota</taxon>
        <taxon>Clostridia</taxon>
        <taxon>Eubacteriales</taxon>
        <taxon>Clostridiaceae</taxon>
        <taxon>Clostridium</taxon>
    </lineage>
</organism>